<dbReference type="SUPFAM" id="SSF51182">
    <property type="entry name" value="RmlC-like cupins"/>
    <property type="match status" value="1"/>
</dbReference>
<dbReference type="CDD" id="cd02209">
    <property type="entry name" value="cupin_XRE_C"/>
    <property type="match status" value="1"/>
</dbReference>
<dbReference type="SUPFAM" id="SSF47413">
    <property type="entry name" value="lambda repressor-like DNA-binding domains"/>
    <property type="match status" value="1"/>
</dbReference>
<dbReference type="Proteomes" id="UP000425916">
    <property type="component" value="Chromosome"/>
</dbReference>
<dbReference type="InterPro" id="IPR013096">
    <property type="entry name" value="Cupin_2"/>
</dbReference>
<dbReference type="PROSITE" id="PS50943">
    <property type="entry name" value="HTH_CROC1"/>
    <property type="match status" value="1"/>
</dbReference>
<dbReference type="OrthoDB" id="114637at2"/>
<keyword evidence="4" id="KW-1185">Reference proteome</keyword>
<feature type="domain" description="HTH cro/C1-type" evidence="2">
    <location>
        <begin position="8"/>
        <end position="62"/>
    </location>
</feature>
<evidence type="ECO:0000256" key="1">
    <source>
        <dbReference type="ARBA" id="ARBA00023125"/>
    </source>
</evidence>
<dbReference type="RefSeq" id="WP_156271623.1">
    <property type="nucleotide sequence ID" value="NZ_CP046244.1"/>
</dbReference>
<proteinExistence type="predicted"/>
<gene>
    <name evidence="3" type="primary">puuR_1</name>
    <name evidence="3" type="ORF">MGLY_05400</name>
</gene>
<dbReference type="InterPro" id="IPR001387">
    <property type="entry name" value="Cro/C1-type_HTH"/>
</dbReference>
<evidence type="ECO:0000313" key="4">
    <source>
        <dbReference type="Proteomes" id="UP000425916"/>
    </source>
</evidence>
<dbReference type="CDD" id="cd00093">
    <property type="entry name" value="HTH_XRE"/>
    <property type="match status" value="1"/>
</dbReference>
<dbReference type="GO" id="GO:0003700">
    <property type="term" value="F:DNA-binding transcription factor activity"/>
    <property type="evidence" value="ECO:0007669"/>
    <property type="project" value="TreeGrafter"/>
</dbReference>
<sequence length="179" mass="20324">MDTVGKRIRSLRKQRGLSLQELAAKVGISYSYLSQIENGKANLSVSLLKDLASALEVPSVFFLLEDDIRPLIKLIKQEERQEYVRNEGVTIELLFAAEKLEATIIKLQSGSATNKSSCHQGEEFCYVLKGEVEICFDEKDYYQLKQGDIIYYPAHIPHRWFNHSEEPAIVLLACTPPSF</sequence>
<keyword evidence="1" id="KW-0238">DNA-binding</keyword>
<dbReference type="EMBL" id="CP046244">
    <property type="protein sequence ID" value="QGP91213.1"/>
    <property type="molecule type" value="Genomic_DNA"/>
</dbReference>
<protein>
    <submittedName>
        <fullName evidence="3">HTH-type transcriptional regulator PuuR</fullName>
    </submittedName>
</protein>
<dbReference type="PANTHER" id="PTHR46797:SF19">
    <property type="entry name" value="BLL2473 PROTEIN"/>
    <property type="match status" value="1"/>
</dbReference>
<reference evidence="3 4" key="1">
    <citation type="submission" date="2019-11" db="EMBL/GenBank/DDBJ databases">
        <title>Genome sequence of Moorella glycerini DSM11254.</title>
        <authorList>
            <person name="Poehlein A."/>
            <person name="Boeer T."/>
            <person name="Daniel R."/>
        </authorList>
    </citation>
    <scope>NUCLEOTIDE SEQUENCE [LARGE SCALE GENOMIC DNA]</scope>
    <source>
        <strain evidence="3 4">DSM 11254</strain>
    </source>
</reference>
<dbReference type="PANTHER" id="PTHR46797">
    <property type="entry name" value="HTH-TYPE TRANSCRIPTIONAL REGULATOR"/>
    <property type="match status" value="1"/>
</dbReference>
<organism evidence="3 4">
    <name type="scientific">Neomoorella glycerini</name>
    <dbReference type="NCBI Taxonomy" id="55779"/>
    <lineage>
        <taxon>Bacteria</taxon>
        <taxon>Bacillati</taxon>
        <taxon>Bacillota</taxon>
        <taxon>Clostridia</taxon>
        <taxon>Neomoorellales</taxon>
        <taxon>Neomoorellaceae</taxon>
        <taxon>Neomoorella</taxon>
    </lineage>
</organism>
<dbReference type="Gene3D" id="1.10.260.40">
    <property type="entry name" value="lambda repressor-like DNA-binding domains"/>
    <property type="match status" value="1"/>
</dbReference>
<evidence type="ECO:0000259" key="2">
    <source>
        <dbReference type="PROSITE" id="PS50943"/>
    </source>
</evidence>
<dbReference type="AlphaFoldDB" id="A0A6I5ZN11"/>
<dbReference type="InterPro" id="IPR014710">
    <property type="entry name" value="RmlC-like_jellyroll"/>
</dbReference>
<evidence type="ECO:0000313" key="3">
    <source>
        <dbReference type="EMBL" id="QGP91213.1"/>
    </source>
</evidence>
<dbReference type="Pfam" id="PF07883">
    <property type="entry name" value="Cupin_2"/>
    <property type="match status" value="1"/>
</dbReference>
<accession>A0A6I5ZN11</accession>
<dbReference type="GO" id="GO:0005829">
    <property type="term" value="C:cytosol"/>
    <property type="evidence" value="ECO:0007669"/>
    <property type="project" value="TreeGrafter"/>
</dbReference>
<dbReference type="GO" id="GO:0003677">
    <property type="term" value="F:DNA binding"/>
    <property type="evidence" value="ECO:0007669"/>
    <property type="project" value="UniProtKB-KW"/>
</dbReference>
<dbReference type="InterPro" id="IPR011051">
    <property type="entry name" value="RmlC_Cupin_sf"/>
</dbReference>
<dbReference type="InterPro" id="IPR050807">
    <property type="entry name" value="TransReg_Diox_bact_type"/>
</dbReference>
<name>A0A6I5ZN11_9FIRM</name>
<dbReference type="InterPro" id="IPR010982">
    <property type="entry name" value="Lambda_DNA-bd_dom_sf"/>
</dbReference>
<dbReference type="Pfam" id="PF01381">
    <property type="entry name" value="HTH_3"/>
    <property type="match status" value="1"/>
</dbReference>
<dbReference type="Gene3D" id="2.60.120.10">
    <property type="entry name" value="Jelly Rolls"/>
    <property type="match status" value="1"/>
</dbReference>
<dbReference type="SMART" id="SM00530">
    <property type="entry name" value="HTH_XRE"/>
    <property type="match status" value="1"/>
</dbReference>